<evidence type="ECO:0000313" key="12">
    <source>
        <dbReference type="Proteomes" id="UP000261520"/>
    </source>
</evidence>
<organism evidence="11 12">
    <name type="scientific">Periophthalmus magnuspinnatus</name>
    <dbReference type="NCBI Taxonomy" id="409849"/>
    <lineage>
        <taxon>Eukaryota</taxon>
        <taxon>Metazoa</taxon>
        <taxon>Chordata</taxon>
        <taxon>Craniata</taxon>
        <taxon>Vertebrata</taxon>
        <taxon>Euteleostomi</taxon>
        <taxon>Actinopterygii</taxon>
        <taxon>Neopterygii</taxon>
        <taxon>Teleostei</taxon>
        <taxon>Neoteleostei</taxon>
        <taxon>Acanthomorphata</taxon>
        <taxon>Gobiaria</taxon>
        <taxon>Gobiiformes</taxon>
        <taxon>Gobioidei</taxon>
        <taxon>Gobiidae</taxon>
        <taxon>Oxudercinae</taxon>
        <taxon>Periophthalmus</taxon>
    </lineage>
</organism>
<dbReference type="CDD" id="cd15868">
    <property type="entry name" value="R-SNARE_VAMP8"/>
    <property type="match status" value="1"/>
</dbReference>
<dbReference type="STRING" id="409849.ENSPMGP00000021192"/>
<evidence type="ECO:0000256" key="4">
    <source>
        <dbReference type="ARBA" id="ARBA00022927"/>
    </source>
</evidence>
<dbReference type="InterPro" id="IPR042855">
    <property type="entry name" value="V_SNARE_CC"/>
</dbReference>
<dbReference type="Proteomes" id="UP000261520">
    <property type="component" value="Unplaced"/>
</dbReference>
<keyword evidence="2" id="KW-0813">Transport</keyword>
<dbReference type="Ensembl" id="ENSPMGT00000022585.1">
    <property type="protein sequence ID" value="ENSPMGP00000021192.1"/>
    <property type="gene ID" value="ENSPMGG00000017171.1"/>
</dbReference>
<reference evidence="11" key="2">
    <citation type="submission" date="2025-09" db="UniProtKB">
        <authorList>
            <consortium name="Ensembl"/>
        </authorList>
    </citation>
    <scope>IDENTIFICATION</scope>
</reference>
<dbReference type="SUPFAM" id="SSF58038">
    <property type="entry name" value="SNARE fusion complex"/>
    <property type="match status" value="1"/>
</dbReference>
<keyword evidence="3 9" id="KW-0812">Transmembrane</keyword>
<protein>
    <recommendedName>
        <fullName evidence="10">V-SNARE coiled-coil homology domain-containing protein</fullName>
    </recommendedName>
</protein>
<evidence type="ECO:0000256" key="1">
    <source>
        <dbReference type="ARBA" id="ARBA00008025"/>
    </source>
</evidence>
<dbReference type="PIRSF" id="PIRSF005409">
    <property type="entry name" value="Synaptobrevin_euk"/>
    <property type="match status" value="1"/>
</dbReference>
<dbReference type="FunFam" id="1.20.5.110:FF:000004">
    <property type="entry name" value="Vesicle-associated membrane protein 7"/>
    <property type="match status" value="1"/>
</dbReference>
<evidence type="ECO:0000256" key="7">
    <source>
        <dbReference type="ARBA" id="ARBA00046280"/>
    </source>
</evidence>
<dbReference type="AlphaFoldDB" id="A0A3B4AVH7"/>
<keyword evidence="4" id="KW-0653">Protein transport</keyword>
<evidence type="ECO:0000313" key="11">
    <source>
        <dbReference type="Ensembl" id="ENSPMGP00000021192.1"/>
    </source>
</evidence>
<dbReference type="Gene3D" id="1.20.5.110">
    <property type="match status" value="1"/>
</dbReference>
<proteinExistence type="inferred from homology"/>
<evidence type="ECO:0000259" key="10">
    <source>
        <dbReference type="PROSITE" id="PS50892"/>
    </source>
</evidence>
<comment type="similarity">
    <text evidence="1">Belongs to the synaptobrevin family.</text>
</comment>
<feature type="domain" description="V-SNARE coiled-coil homology" evidence="10">
    <location>
        <begin position="22"/>
        <end position="82"/>
    </location>
</feature>
<evidence type="ECO:0000256" key="6">
    <source>
        <dbReference type="ARBA" id="ARBA00023136"/>
    </source>
</evidence>
<evidence type="ECO:0000256" key="5">
    <source>
        <dbReference type="ARBA" id="ARBA00022989"/>
    </source>
</evidence>
<keyword evidence="8" id="KW-0175">Coiled coil</keyword>
<evidence type="ECO:0000256" key="8">
    <source>
        <dbReference type="PROSITE-ProRule" id="PRU00290"/>
    </source>
</evidence>
<reference evidence="11" key="1">
    <citation type="submission" date="2025-08" db="UniProtKB">
        <authorList>
            <consortium name="Ensembl"/>
        </authorList>
    </citation>
    <scope>IDENTIFICATION</scope>
</reference>
<dbReference type="GO" id="GO:0012505">
    <property type="term" value="C:endomembrane system"/>
    <property type="evidence" value="ECO:0007669"/>
    <property type="project" value="UniProtKB-SubCell"/>
</dbReference>
<dbReference type="PANTHER" id="PTHR45701">
    <property type="entry name" value="SYNAPTOBREVIN FAMILY MEMBER"/>
    <property type="match status" value="1"/>
</dbReference>
<keyword evidence="6 9" id="KW-0472">Membrane</keyword>
<keyword evidence="5 9" id="KW-1133">Transmembrane helix</keyword>
<comment type="subcellular location">
    <subcellularLocation>
        <location evidence="7">Endomembrane system</location>
        <topology evidence="7">Single-pass type IV membrane protein</topology>
    </subcellularLocation>
</comment>
<keyword evidence="12" id="KW-1185">Reference proteome</keyword>
<dbReference type="GO" id="GO:0016192">
    <property type="term" value="P:vesicle-mediated transport"/>
    <property type="evidence" value="ECO:0007669"/>
    <property type="project" value="InterPro"/>
</dbReference>
<evidence type="ECO:0000256" key="9">
    <source>
        <dbReference type="SAM" id="Phobius"/>
    </source>
</evidence>
<dbReference type="PRINTS" id="PR00219">
    <property type="entry name" value="SYNAPTOBREVN"/>
</dbReference>
<dbReference type="GO" id="GO:0005737">
    <property type="term" value="C:cytoplasm"/>
    <property type="evidence" value="ECO:0007669"/>
    <property type="project" value="UniProtKB-ARBA"/>
</dbReference>
<dbReference type="GO" id="GO:0016020">
    <property type="term" value="C:membrane"/>
    <property type="evidence" value="ECO:0007669"/>
    <property type="project" value="InterPro"/>
</dbReference>
<name>A0A3B4AVH7_9GOBI</name>
<accession>A0A3B4AVH7</accession>
<dbReference type="InterPro" id="IPR016444">
    <property type="entry name" value="Synaptobrevin/VAMP"/>
</dbReference>
<dbReference type="PROSITE" id="PS00417">
    <property type="entry name" value="SYNAPTOBREVIN"/>
    <property type="match status" value="1"/>
</dbReference>
<dbReference type="InterPro" id="IPR001388">
    <property type="entry name" value="Synaptobrevin-like"/>
</dbReference>
<feature type="transmembrane region" description="Helical" evidence="9">
    <location>
        <begin position="87"/>
        <end position="108"/>
    </location>
</feature>
<dbReference type="Pfam" id="PF00957">
    <property type="entry name" value="Synaptobrevin"/>
    <property type="match status" value="1"/>
</dbReference>
<dbReference type="GO" id="GO:0015031">
    <property type="term" value="P:protein transport"/>
    <property type="evidence" value="ECO:0007669"/>
    <property type="project" value="UniProtKB-KW"/>
</dbReference>
<dbReference type="PROSITE" id="PS50892">
    <property type="entry name" value="V_SNARE"/>
    <property type="match status" value="1"/>
</dbReference>
<evidence type="ECO:0000256" key="2">
    <source>
        <dbReference type="ARBA" id="ARBA00022448"/>
    </source>
</evidence>
<evidence type="ECO:0000256" key="3">
    <source>
        <dbReference type="ARBA" id="ARBA00022692"/>
    </source>
</evidence>
<sequence>MITNHFLADPNFQTPSSGSSAKLDHVQGQVNEVKVILKDNINKVLERGDRLDDLIGKTDDLQASADSFQRTSSRVARKYWWKNIKMMIIIGVVVLIIVILIILFATGVI</sequence>